<dbReference type="PANTHER" id="PTHR47582">
    <property type="entry name" value="P450, PUTATIVE (EUROFUNG)-RELATED"/>
    <property type="match status" value="1"/>
</dbReference>
<organism evidence="8 10">
    <name type="scientific">Verticillium longisporum</name>
    <name type="common">Verticillium dahliae var. longisporum</name>
    <dbReference type="NCBI Taxonomy" id="100787"/>
    <lineage>
        <taxon>Eukaryota</taxon>
        <taxon>Fungi</taxon>
        <taxon>Dikarya</taxon>
        <taxon>Ascomycota</taxon>
        <taxon>Pezizomycotina</taxon>
        <taxon>Sordariomycetes</taxon>
        <taxon>Hypocreomycetidae</taxon>
        <taxon>Glomerellales</taxon>
        <taxon>Plectosphaerellaceae</taxon>
        <taxon>Verticillium</taxon>
    </lineage>
</organism>
<dbReference type="GO" id="GO:0004497">
    <property type="term" value="F:monooxygenase activity"/>
    <property type="evidence" value="ECO:0007669"/>
    <property type="project" value="UniProtKB-KW"/>
</dbReference>
<evidence type="ECO:0000256" key="6">
    <source>
        <dbReference type="PIRSR" id="PIRSR602403-1"/>
    </source>
</evidence>
<evidence type="ECO:0000256" key="1">
    <source>
        <dbReference type="ARBA" id="ARBA00001971"/>
    </source>
</evidence>
<evidence type="ECO:0008006" key="12">
    <source>
        <dbReference type="Google" id="ProtNLM"/>
    </source>
</evidence>
<dbReference type="PRINTS" id="PR00465">
    <property type="entry name" value="EP450IV"/>
</dbReference>
<comment type="similarity">
    <text evidence="2">Belongs to the cytochrome P450 family.</text>
</comment>
<dbReference type="GO" id="GO:0020037">
    <property type="term" value="F:heme binding"/>
    <property type="evidence" value="ECO:0007669"/>
    <property type="project" value="InterPro"/>
</dbReference>
<dbReference type="Proteomes" id="UP000044602">
    <property type="component" value="Unassembled WGS sequence"/>
</dbReference>
<keyword evidence="6" id="KW-0349">Heme</keyword>
<dbReference type="GO" id="GO:0016705">
    <property type="term" value="F:oxidoreductase activity, acting on paired donors, with incorporation or reduction of molecular oxygen"/>
    <property type="evidence" value="ECO:0007669"/>
    <property type="project" value="InterPro"/>
</dbReference>
<dbReference type="EMBL" id="CVQI01035828">
    <property type="protein sequence ID" value="CRK46585.1"/>
    <property type="molecule type" value="Genomic_DNA"/>
</dbReference>
<evidence type="ECO:0000256" key="7">
    <source>
        <dbReference type="SAM" id="Phobius"/>
    </source>
</evidence>
<evidence type="ECO:0000313" key="8">
    <source>
        <dbReference type="EMBL" id="CRK10497.1"/>
    </source>
</evidence>
<keyword evidence="4 6" id="KW-0408">Iron</keyword>
<proteinExistence type="inferred from homology"/>
<dbReference type="Gene3D" id="1.10.630.10">
    <property type="entry name" value="Cytochrome P450"/>
    <property type="match status" value="1"/>
</dbReference>
<feature type="binding site" description="axial binding residue" evidence="6">
    <location>
        <position position="446"/>
    </location>
    <ligand>
        <name>heme</name>
        <dbReference type="ChEBI" id="CHEBI:30413"/>
    </ligand>
    <ligandPart>
        <name>Fe</name>
        <dbReference type="ChEBI" id="CHEBI:18248"/>
    </ligandPart>
</feature>
<dbReference type="STRING" id="100787.A0A0G4KM64"/>
<evidence type="ECO:0000256" key="4">
    <source>
        <dbReference type="ARBA" id="ARBA00023004"/>
    </source>
</evidence>
<keyword evidence="7" id="KW-0812">Transmembrane</keyword>
<name>A0A0G4KM64_VERLO</name>
<comment type="cofactor">
    <cofactor evidence="1 6">
        <name>heme</name>
        <dbReference type="ChEBI" id="CHEBI:30413"/>
    </cofactor>
</comment>
<feature type="transmembrane region" description="Helical" evidence="7">
    <location>
        <begin position="6"/>
        <end position="26"/>
    </location>
</feature>
<dbReference type="Pfam" id="PF00067">
    <property type="entry name" value="p450"/>
    <property type="match status" value="1"/>
</dbReference>
<keyword evidence="3 6" id="KW-0479">Metal-binding</keyword>
<reference evidence="10 11" key="1">
    <citation type="submission" date="2015-05" db="EMBL/GenBank/DDBJ databases">
        <authorList>
            <person name="Fogelqvist Johan"/>
        </authorList>
    </citation>
    <scope>NUCLEOTIDE SEQUENCE [LARGE SCALE GENOMIC DNA]</scope>
    <source>
        <strain evidence="8">VL1</strain>
        <strain evidence="9">VL2</strain>
    </source>
</reference>
<evidence type="ECO:0000256" key="5">
    <source>
        <dbReference type="ARBA" id="ARBA00023033"/>
    </source>
</evidence>
<evidence type="ECO:0000313" key="9">
    <source>
        <dbReference type="EMBL" id="CRK46585.1"/>
    </source>
</evidence>
<accession>A0A0G4KM64</accession>
<evidence type="ECO:0000313" key="10">
    <source>
        <dbReference type="Proteomes" id="UP000044602"/>
    </source>
</evidence>
<dbReference type="InterPro" id="IPR053007">
    <property type="entry name" value="CYP450_monoxygenase_sec-met"/>
</dbReference>
<evidence type="ECO:0000256" key="3">
    <source>
        <dbReference type="ARBA" id="ARBA00022723"/>
    </source>
</evidence>
<sequence>MLGQVIEPTAVIFALIFLFVQLASYLHQAFQKDDGGSLKGFSHASAAISPPNLRSQIPYIGHIIGYMRQGNDYFSNLCLRSSSKWPIFTTNMAGIQLVMVQPELRRHLPKTKHLQLNHLVATMFRRSLSFGDHSCSLLKEEFDLSHGFGANISRIFREELIPNLNLRKYIERLDAYFETSIDTLQEEGSGTLRVEEWVFSTFMGALGKALWDDHASEGPFADPAFLADMRIMLLNIRQLNSPFSFLFNPRAVSARKSVRKALQDAASRTSYPEDSFLGRLRAACAAHGAREEDWTDYQLLLIAGAGPNVTAASTWMIHHLLACPDWLALVREEVVSFVGTEEGHIDLADVPSKCPRLLATWHEVLRYHGGMAIGRYIQEDTTLAERWRLQKGSYLMTPLRPHHVDPQVWGPTAMTFDPSRFLKADGSVDESQRKKMRMFGLFGSLCPGRFLAVNMVMAFVIRFISSVDLHTLDGCQHFVPTESVESVAGLPTPAWDIEVGWTKREGNARAVRFCFKK</sequence>
<dbReference type="GO" id="GO:0005506">
    <property type="term" value="F:iron ion binding"/>
    <property type="evidence" value="ECO:0007669"/>
    <property type="project" value="InterPro"/>
</dbReference>
<keyword evidence="5" id="KW-0503">Monooxygenase</keyword>
<keyword evidence="5" id="KW-0560">Oxidoreductase</keyword>
<dbReference type="InterPro" id="IPR036396">
    <property type="entry name" value="Cyt_P450_sf"/>
</dbReference>
<dbReference type="EMBL" id="CVQH01002336">
    <property type="protein sequence ID" value="CRK10497.1"/>
    <property type="molecule type" value="Genomic_DNA"/>
</dbReference>
<keyword evidence="10" id="KW-1185">Reference proteome</keyword>
<evidence type="ECO:0000313" key="11">
    <source>
        <dbReference type="Proteomes" id="UP000045706"/>
    </source>
</evidence>
<dbReference type="CDD" id="cd11040">
    <property type="entry name" value="CYP7_CYP8-like"/>
    <property type="match status" value="1"/>
</dbReference>
<protein>
    <recommendedName>
        <fullName evidence="12">Cytochrome P450</fullName>
    </recommendedName>
</protein>
<dbReference type="SUPFAM" id="SSF48264">
    <property type="entry name" value="Cytochrome P450"/>
    <property type="match status" value="1"/>
</dbReference>
<dbReference type="AlphaFoldDB" id="A0A0G4KM64"/>
<gene>
    <name evidence="8" type="ORF">BN1708_009924</name>
    <name evidence="9" type="ORF">BN1723_007143</name>
</gene>
<dbReference type="Proteomes" id="UP000045706">
    <property type="component" value="Unassembled WGS sequence"/>
</dbReference>
<feature type="transmembrane region" description="Helical" evidence="7">
    <location>
        <begin position="439"/>
        <end position="464"/>
    </location>
</feature>
<dbReference type="PANTHER" id="PTHR47582:SF1">
    <property type="entry name" value="P450, PUTATIVE (EUROFUNG)-RELATED"/>
    <property type="match status" value="1"/>
</dbReference>
<evidence type="ECO:0000256" key="2">
    <source>
        <dbReference type="ARBA" id="ARBA00010617"/>
    </source>
</evidence>
<dbReference type="InterPro" id="IPR002403">
    <property type="entry name" value="Cyt_P450_E_grp-IV"/>
</dbReference>
<keyword evidence="7" id="KW-1133">Transmembrane helix</keyword>
<keyword evidence="7" id="KW-0472">Membrane</keyword>
<dbReference type="InterPro" id="IPR001128">
    <property type="entry name" value="Cyt_P450"/>
</dbReference>